<feature type="binding site" evidence="10 14">
    <location>
        <position position="42"/>
    </location>
    <ligand>
        <name>substrate</name>
    </ligand>
</feature>
<dbReference type="eggNOG" id="COG0036">
    <property type="taxonomic scope" value="Bacteria"/>
</dbReference>
<feature type="active site" description="Proton donor" evidence="10 12">
    <location>
        <position position="209"/>
    </location>
</feature>
<dbReference type="GO" id="GO:0046872">
    <property type="term" value="F:metal ion binding"/>
    <property type="evidence" value="ECO:0007669"/>
    <property type="project" value="UniProtKB-UniRule"/>
</dbReference>
<comment type="cofactor">
    <cofactor evidence="4">
        <name>Zn(2+)</name>
        <dbReference type="ChEBI" id="CHEBI:29105"/>
    </cofactor>
</comment>
<evidence type="ECO:0000256" key="5">
    <source>
        <dbReference type="ARBA" id="ARBA00001954"/>
    </source>
</evidence>
<dbReference type="FunFam" id="3.20.20.70:FF:000004">
    <property type="entry name" value="Ribulose-phosphate 3-epimerase"/>
    <property type="match status" value="1"/>
</dbReference>
<dbReference type="InterPro" id="IPR011060">
    <property type="entry name" value="RibuloseP-bd_barrel"/>
</dbReference>
<feature type="binding site" evidence="10 13">
    <location>
        <position position="69"/>
    </location>
    <ligand>
        <name>a divalent metal cation</name>
        <dbReference type="ChEBI" id="CHEBI:60240"/>
    </ligand>
</feature>
<dbReference type="InterPro" id="IPR013785">
    <property type="entry name" value="Aldolase_TIM"/>
</dbReference>
<sequence>MYKYRHSDKNIFPIIPFLRFFTRGGPAHYYQRIMGKPIIAPSVLSADFSAMAQAVALIGPSGAEWVHLDVMDGVFVPNLTFGPKLVADIRPHASEIFDVHLMVQNPENLVGDFIKAGADYITFHAEAAVHSHRILQIIHEKGKKAGISIVPGTAVSAIEPLLPFIDLILVMTVNPGYGGQPLIPECLEKVRTLVQLRAAGKGNYLISVDGGINEATAAMAREAGVDVMVAGSAFFGAQDKAALVRCLKG</sequence>
<evidence type="ECO:0000256" key="7">
    <source>
        <dbReference type="ARBA" id="ARBA00013188"/>
    </source>
</evidence>
<comment type="similarity">
    <text evidence="6 10 11">Belongs to the ribulose-phosphate 3-epimerase family.</text>
</comment>
<dbReference type="PIRSF" id="PIRSF001461">
    <property type="entry name" value="RPE"/>
    <property type="match status" value="1"/>
</dbReference>
<evidence type="ECO:0000256" key="3">
    <source>
        <dbReference type="ARBA" id="ARBA00001941"/>
    </source>
</evidence>
<reference evidence="16" key="1">
    <citation type="submission" date="2009-12" db="EMBL/GenBank/DDBJ databases">
        <title>Complete sequence of Treponema primitia strain ZAS-2.</title>
        <authorList>
            <person name="Tetu S.G."/>
            <person name="Matson E."/>
            <person name="Ren Q."/>
            <person name="Seshadri R."/>
            <person name="Elbourne L."/>
            <person name="Hassan K.A."/>
            <person name="Durkin A."/>
            <person name="Radune D."/>
            <person name="Mohamoud Y."/>
            <person name="Shay R."/>
            <person name="Jin S."/>
            <person name="Zhang X."/>
            <person name="Lucey K."/>
            <person name="Ballor N.R."/>
            <person name="Ottesen E."/>
            <person name="Rosenthal R."/>
            <person name="Allen A."/>
            <person name="Leadbetter J.R."/>
            <person name="Paulsen I.T."/>
        </authorList>
    </citation>
    <scope>NUCLEOTIDE SEQUENCE [LARGE SCALE GENOMIC DNA]</scope>
    <source>
        <strain evidence="16">ATCC BAA-887 / DSM 12427 / ZAS-2</strain>
    </source>
</reference>
<dbReference type="AlphaFoldDB" id="F5YMU9"/>
<comment type="cofactor">
    <cofactor evidence="2">
        <name>Mn(2+)</name>
        <dbReference type="ChEBI" id="CHEBI:29035"/>
    </cofactor>
</comment>
<evidence type="ECO:0000256" key="14">
    <source>
        <dbReference type="PIRSR" id="PIRSR001461-3"/>
    </source>
</evidence>
<dbReference type="HOGENOM" id="CLU_054856_2_1_12"/>
<evidence type="ECO:0000256" key="12">
    <source>
        <dbReference type="PIRSR" id="PIRSR001461-1"/>
    </source>
</evidence>
<evidence type="ECO:0000256" key="11">
    <source>
        <dbReference type="PIRNR" id="PIRNR001461"/>
    </source>
</evidence>
<evidence type="ECO:0000313" key="15">
    <source>
        <dbReference type="EMBL" id="AEF85107.1"/>
    </source>
</evidence>
<keyword evidence="13" id="KW-0862">Zinc</keyword>
<dbReference type="EC" id="5.1.3.1" evidence="7 10"/>
<keyword evidence="13" id="KW-0464">Manganese</keyword>
<evidence type="ECO:0000256" key="13">
    <source>
        <dbReference type="PIRSR" id="PIRSR001461-2"/>
    </source>
</evidence>
<proteinExistence type="inferred from homology"/>
<dbReference type="GO" id="GO:0005737">
    <property type="term" value="C:cytoplasm"/>
    <property type="evidence" value="ECO:0007669"/>
    <property type="project" value="UniProtKB-ARBA"/>
</dbReference>
<comment type="cofactor">
    <cofactor evidence="3">
        <name>Co(2+)</name>
        <dbReference type="ChEBI" id="CHEBI:48828"/>
    </cofactor>
</comment>
<keyword evidence="10 11" id="KW-0119">Carbohydrate metabolism</keyword>
<feature type="binding site" evidence="10 14">
    <location>
        <position position="100"/>
    </location>
    <ligand>
        <name>substrate</name>
    </ligand>
</feature>
<organism evidence="15 16">
    <name type="scientific">Treponema primitia (strain ATCC BAA-887 / DSM 12427 / ZAS-2)</name>
    <dbReference type="NCBI Taxonomy" id="545694"/>
    <lineage>
        <taxon>Bacteria</taxon>
        <taxon>Pseudomonadati</taxon>
        <taxon>Spirochaetota</taxon>
        <taxon>Spirochaetia</taxon>
        <taxon>Spirochaetales</taxon>
        <taxon>Treponemataceae</taxon>
        <taxon>Treponema</taxon>
    </lineage>
</organism>
<name>F5YMU9_TREPZ</name>
<keyword evidence="16" id="KW-1185">Reference proteome</keyword>
<dbReference type="NCBIfam" id="NF004076">
    <property type="entry name" value="PRK05581.1-4"/>
    <property type="match status" value="1"/>
</dbReference>
<dbReference type="NCBIfam" id="TIGR01163">
    <property type="entry name" value="rpe"/>
    <property type="match status" value="1"/>
</dbReference>
<feature type="active site" description="Proton acceptor" evidence="10 12">
    <location>
        <position position="69"/>
    </location>
</feature>
<dbReference type="InterPro" id="IPR000056">
    <property type="entry name" value="Ribul_P_3_epim-like"/>
</dbReference>
<gene>
    <name evidence="10 15" type="primary">rpe</name>
    <name evidence="15" type="ordered locus">TREPR_1719</name>
</gene>
<comment type="cofactor">
    <cofactor evidence="10 13">
        <name>a divalent metal cation</name>
        <dbReference type="ChEBI" id="CHEBI:60240"/>
    </cofactor>
    <text evidence="10 13">Binds 1 divalent metal cation per subunit.</text>
</comment>
<comment type="cofactor">
    <cofactor evidence="5">
        <name>Fe(2+)</name>
        <dbReference type="ChEBI" id="CHEBI:29033"/>
    </cofactor>
</comment>
<accession>F5YMU9</accession>
<dbReference type="STRING" id="545694.TREPR_1719"/>
<feature type="binding site" evidence="10 14">
    <location>
        <begin position="176"/>
        <end position="179"/>
    </location>
    <ligand>
        <name>substrate</name>
    </ligand>
</feature>
<evidence type="ECO:0000313" key="16">
    <source>
        <dbReference type="Proteomes" id="UP000009223"/>
    </source>
</evidence>
<feature type="binding site" evidence="10 13">
    <location>
        <position position="100"/>
    </location>
    <ligand>
        <name>a divalent metal cation</name>
        <dbReference type="ChEBI" id="CHEBI:60240"/>
    </ligand>
</feature>
<reference evidence="15 16" key="2">
    <citation type="journal article" date="2011" name="ISME J.">
        <title>RNA-seq reveals cooperative metabolic interactions between two termite-gut spirochete species in co-culture.</title>
        <authorList>
            <person name="Rosenthal A.Z."/>
            <person name="Matson E.G."/>
            <person name="Eldar A."/>
            <person name="Leadbetter J.R."/>
        </authorList>
    </citation>
    <scope>NUCLEOTIDE SEQUENCE [LARGE SCALE GENOMIC DNA]</scope>
    <source>
        <strain evidence="16">ATCC BAA-887 / DSM 12427 / ZAS-2</strain>
    </source>
</reference>
<keyword evidence="8 10" id="KW-0479">Metal-binding</keyword>
<dbReference type="Proteomes" id="UP000009223">
    <property type="component" value="Chromosome"/>
</dbReference>
<comment type="catalytic activity">
    <reaction evidence="1 10 11">
        <text>D-ribulose 5-phosphate = D-xylulose 5-phosphate</text>
        <dbReference type="Rhea" id="RHEA:13677"/>
        <dbReference type="ChEBI" id="CHEBI:57737"/>
        <dbReference type="ChEBI" id="CHEBI:58121"/>
        <dbReference type="EC" id="5.1.3.1"/>
    </reaction>
</comment>
<dbReference type="Pfam" id="PF00834">
    <property type="entry name" value="Ribul_P_3_epim"/>
    <property type="match status" value="1"/>
</dbReference>
<dbReference type="GO" id="GO:0004750">
    <property type="term" value="F:D-ribulose-phosphate 3-epimerase activity"/>
    <property type="evidence" value="ECO:0007669"/>
    <property type="project" value="UniProtKB-UniRule"/>
</dbReference>
<dbReference type="CDD" id="cd00429">
    <property type="entry name" value="RPE"/>
    <property type="match status" value="1"/>
</dbReference>
<dbReference type="SUPFAM" id="SSF51366">
    <property type="entry name" value="Ribulose-phoshate binding barrel"/>
    <property type="match status" value="1"/>
</dbReference>
<evidence type="ECO:0000256" key="8">
    <source>
        <dbReference type="ARBA" id="ARBA00022723"/>
    </source>
</evidence>
<dbReference type="HAMAP" id="MF_02227">
    <property type="entry name" value="RPE"/>
    <property type="match status" value="1"/>
</dbReference>
<evidence type="ECO:0000256" key="2">
    <source>
        <dbReference type="ARBA" id="ARBA00001936"/>
    </source>
</evidence>
<dbReference type="GO" id="GO:0019323">
    <property type="term" value="P:pentose catabolic process"/>
    <property type="evidence" value="ECO:0007669"/>
    <property type="project" value="UniProtKB-UniRule"/>
</dbReference>
<feature type="binding site" evidence="10 13">
    <location>
        <position position="67"/>
    </location>
    <ligand>
        <name>a divalent metal cation</name>
        <dbReference type="ChEBI" id="CHEBI:60240"/>
    </ligand>
</feature>
<dbReference type="InterPro" id="IPR026019">
    <property type="entry name" value="Ribul_P_3_epim"/>
</dbReference>
<protein>
    <recommendedName>
        <fullName evidence="7 10">Ribulose-phosphate 3-epimerase</fullName>
        <ecNumber evidence="7 10">5.1.3.1</ecNumber>
    </recommendedName>
</protein>
<evidence type="ECO:0000256" key="1">
    <source>
        <dbReference type="ARBA" id="ARBA00001782"/>
    </source>
</evidence>
<evidence type="ECO:0000256" key="6">
    <source>
        <dbReference type="ARBA" id="ARBA00009541"/>
    </source>
</evidence>
<dbReference type="GO" id="GO:0006098">
    <property type="term" value="P:pentose-phosphate shunt"/>
    <property type="evidence" value="ECO:0007669"/>
    <property type="project" value="UniProtKB-UniRule"/>
</dbReference>
<comment type="pathway">
    <text evidence="10">Carbohydrate degradation.</text>
</comment>
<feature type="binding site" evidence="10 14">
    <location>
        <begin position="231"/>
        <end position="232"/>
    </location>
    <ligand>
        <name>substrate</name>
    </ligand>
</feature>
<evidence type="ECO:0000256" key="4">
    <source>
        <dbReference type="ARBA" id="ARBA00001947"/>
    </source>
</evidence>
<feature type="binding site" evidence="10">
    <location>
        <begin position="209"/>
        <end position="211"/>
    </location>
    <ligand>
        <name>substrate</name>
    </ligand>
</feature>
<feature type="binding site" evidence="14">
    <location>
        <position position="211"/>
    </location>
    <ligand>
        <name>substrate</name>
    </ligand>
</feature>
<keyword evidence="13" id="KW-0170">Cobalt</keyword>
<evidence type="ECO:0000256" key="9">
    <source>
        <dbReference type="ARBA" id="ARBA00023235"/>
    </source>
</evidence>
<feature type="binding site" evidence="10 13">
    <location>
        <position position="209"/>
    </location>
    <ligand>
        <name>a divalent metal cation</name>
        <dbReference type="ChEBI" id="CHEBI:60240"/>
    </ligand>
</feature>
<evidence type="ECO:0000256" key="10">
    <source>
        <dbReference type="HAMAP-Rule" id="MF_02227"/>
    </source>
</evidence>
<keyword evidence="9 10" id="KW-0413">Isomerase</keyword>
<dbReference type="KEGG" id="tpi:TREPR_1719"/>
<comment type="function">
    <text evidence="10">Catalyzes the reversible epimerization of D-ribulose 5-phosphate to D-xylulose 5-phosphate.</text>
</comment>
<dbReference type="PROSITE" id="PS01085">
    <property type="entry name" value="RIBUL_P_3_EPIMER_1"/>
    <property type="match status" value="1"/>
</dbReference>
<dbReference type="EMBL" id="CP001843">
    <property type="protein sequence ID" value="AEF85107.1"/>
    <property type="molecule type" value="Genomic_DNA"/>
</dbReference>
<dbReference type="PANTHER" id="PTHR11749">
    <property type="entry name" value="RIBULOSE-5-PHOSPHATE-3-EPIMERASE"/>
    <property type="match status" value="1"/>
</dbReference>
<dbReference type="Gene3D" id="3.20.20.70">
    <property type="entry name" value="Aldolase class I"/>
    <property type="match status" value="1"/>
</dbReference>